<reference evidence="6" key="2">
    <citation type="submission" date="2017-11" db="EMBL/GenBank/DDBJ databases">
        <title>Complete Genome Sequence from Moraxella oslensis YHS isolated from human skin.</title>
        <authorList>
            <person name="Lee K."/>
            <person name="Lim J.Y."/>
            <person name="Hwang I."/>
        </authorList>
    </citation>
    <scope>NUCLEOTIDE SEQUENCE</scope>
    <source>
        <strain evidence="6">YHS</strain>
    </source>
</reference>
<dbReference type="Proteomes" id="UP000229340">
    <property type="component" value="Chromosome"/>
</dbReference>
<dbReference type="EMBL" id="PKJS01000004">
    <property type="protein sequence ID" value="PKZ69267.1"/>
    <property type="molecule type" value="Genomic_DNA"/>
</dbReference>
<feature type="short sequence motif" description="Nudix box" evidence="4">
    <location>
        <begin position="38"/>
        <end position="59"/>
    </location>
</feature>
<dbReference type="CDD" id="cd03671">
    <property type="entry name" value="NUDIX_Ap4A_hydrolase_plant_like"/>
    <property type="match status" value="1"/>
</dbReference>
<evidence type="ECO:0000313" key="13">
    <source>
        <dbReference type="Proteomes" id="UP000092509"/>
    </source>
</evidence>
<reference evidence="7 15" key="5">
    <citation type="journal article" date="2018" name="Genome Announc.">
        <title>Complete Genome Sequences of Three Moraxella osloensis Strains Isolated from Human Skin.</title>
        <authorList>
            <person name="Lim J.Y."/>
            <person name="Hwang I."/>
            <person name="Ganzorig M."/>
            <person name="Huang S.L."/>
            <person name="Cho G.S."/>
            <person name="Franz C.M.A.P."/>
            <person name="Lee K."/>
        </authorList>
    </citation>
    <scope>NUCLEOTIDE SEQUENCE</scope>
    <source>
        <strain evidence="7">NP7</strain>
        <strain evidence="15">YHS</strain>
    </source>
</reference>
<comment type="similarity">
    <text evidence="4">Belongs to the Nudix hydrolase family. RppH subfamily.</text>
</comment>
<name>A0A120KQZ7_FAUOS</name>
<evidence type="ECO:0000313" key="11">
    <source>
        <dbReference type="EMBL" id="QHG08618.1"/>
    </source>
</evidence>
<evidence type="ECO:0000313" key="6">
    <source>
        <dbReference type="EMBL" id="ATQ82543.1"/>
    </source>
</evidence>
<evidence type="ECO:0000313" key="15">
    <source>
        <dbReference type="Proteomes" id="UP000229521"/>
    </source>
</evidence>
<dbReference type="Proteomes" id="UP000255230">
    <property type="component" value="Unassembled WGS sequence"/>
</dbReference>
<sequence>MIDADGFRANVGIILANTHGQVLWAKRVGHDAWQFPQGGIDFGETPLDAMYRELWEEVGLYPQHVKVLSQTQNWLRYRLPKRFVRQGQYPLCIGQKQKWFLLQLDENNVEHIRFDTAKPEFDRWEWVSYWYPLNQVVAFKRNVYRRALFELSPQLPLKKELLLPKNVKIHSY</sequence>
<dbReference type="RefSeq" id="WP_036596083.1">
    <property type="nucleotide sequence ID" value="NZ_CALTVS010000008.1"/>
</dbReference>
<reference evidence="8" key="8">
    <citation type="submission" date="2019-04" db="EMBL/GenBank/DDBJ databases">
        <title>Moraxella osloensis CCUG 73412, isolated from corneal scrapings as causative agent of keratitis.</title>
        <authorList>
            <person name="Connolly G."/>
            <person name="Jaen-Luchoro D."/>
            <person name="Pinyeiro-Iglesias B."/>
            <person name="Curry A."/>
            <person name="Knowles S."/>
            <person name="Moore E.R.B."/>
        </authorList>
    </citation>
    <scope>NUCLEOTIDE SEQUENCE</scope>
    <source>
        <strain evidence="8">CCUG 73412</strain>
    </source>
</reference>
<reference evidence="11" key="10">
    <citation type="journal article" date="2020" name="Microbiol. Resour. Announc.">
        <title>Complete Genome Sequence of Moraxella osloensis Strain YV1, Isolated from an Australian Wastewater Treatment Plant.</title>
        <authorList>
            <person name="Batinovic S."/>
            <person name="Rice D.T.F."/>
            <person name="Seviour R.J."/>
            <person name="Petrovski S."/>
        </authorList>
    </citation>
    <scope>NUCLEOTIDE SEQUENCE</scope>
    <source>
        <strain evidence="11">YV1</strain>
    </source>
</reference>
<dbReference type="PROSITE" id="PS51462">
    <property type="entry name" value="NUDIX"/>
    <property type="match status" value="1"/>
</dbReference>
<dbReference type="EMBL" id="LZMT01000011">
    <property type="protein sequence ID" value="OBX65248.1"/>
    <property type="molecule type" value="Genomic_DNA"/>
</dbReference>
<dbReference type="NCBIfam" id="NF001934">
    <property type="entry name" value="PRK00714.1-1"/>
    <property type="match status" value="1"/>
</dbReference>
<dbReference type="EMBL" id="UGPY01000001">
    <property type="protein sequence ID" value="STY96470.1"/>
    <property type="molecule type" value="Genomic_DNA"/>
</dbReference>
<comment type="cofactor">
    <cofactor evidence="1">
        <name>Mn(2+)</name>
        <dbReference type="ChEBI" id="CHEBI:29035"/>
    </cofactor>
</comment>
<dbReference type="InterPro" id="IPR022927">
    <property type="entry name" value="RppH"/>
</dbReference>
<evidence type="ECO:0000256" key="1">
    <source>
        <dbReference type="ARBA" id="ARBA00001936"/>
    </source>
</evidence>
<dbReference type="PANTHER" id="PTHR23114:SF17">
    <property type="entry name" value="M7GPPPN-MRNA HYDROLASE"/>
    <property type="match status" value="1"/>
</dbReference>
<evidence type="ECO:0000313" key="8">
    <source>
        <dbReference type="EMBL" id="MDI4509917.1"/>
    </source>
</evidence>
<keyword evidence="17" id="KW-1185">Reference proteome</keyword>
<dbReference type="InterPro" id="IPR000086">
    <property type="entry name" value="NUDIX_hydrolase_dom"/>
</dbReference>
<evidence type="ECO:0000313" key="14">
    <source>
        <dbReference type="Proteomes" id="UP000229340"/>
    </source>
</evidence>
<proteinExistence type="inferred from homology"/>
<dbReference type="Gene3D" id="3.90.79.10">
    <property type="entry name" value="Nucleoside Triphosphate Pyrophosphohydrolase"/>
    <property type="match status" value="1"/>
</dbReference>
<evidence type="ECO:0000256" key="2">
    <source>
        <dbReference type="ARBA" id="ARBA00001946"/>
    </source>
</evidence>
<evidence type="ECO:0000313" key="10">
    <source>
        <dbReference type="EMBL" id="PKZ69267.1"/>
    </source>
</evidence>
<dbReference type="EMBL" id="CP047226">
    <property type="protein sequence ID" value="QHG08618.1"/>
    <property type="molecule type" value="Genomic_DNA"/>
</dbReference>
<reference evidence="7" key="6">
    <citation type="journal article" date="2018" name="Misainmurhag Hoiji">
        <title>Complete genome sequence of multidrug-resistant Moraxella osloensis NP7 with multiple plasmids isolated from human skin.</title>
        <authorList>
            <person name="Ganzorig M."/>
            <person name="Lim J.Y."/>
            <person name="Hwang I."/>
            <person name="Lee K."/>
        </authorList>
    </citation>
    <scope>NUCLEOTIDE SEQUENCE</scope>
    <source>
        <strain evidence="7">NP7</strain>
    </source>
</reference>
<organism evidence="12 17">
    <name type="scientific">Faucicola osloensis</name>
    <name type="common">Moraxella osloensis</name>
    <dbReference type="NCBI Taxonomy" id="34062"/>
    <lineage>
        <taxon>Bacteria</taxon>
        <taxon>Pseudomonadati</taxon>
        <taxon>Pseudomonadota</taxon>
        <taxon>Gammaproteobacteria</taxon>
        <taxon>Moraxellales</taxon>
        <taxon>Moraxellaceae</taxon>
        <taxon>Faucicola</taxon>
    </lineage>
</organism>
<dbReference type="InterPro" id="IPR015797">
    <property type="entry name" value="NUDIX_hydrolase-like_dom_sf"/>
</dbReference>
<dbReference type="EMBL" id="CP024176">
    <property type="protein sequence ID" value="ATQ82543.1"/>
    <property type="molecule type" value="Genomic_DNA"/>
</dbReference>
<dbReference type="GO" id="GO:0005737">
    <property type="term" value="C:cytoplasm"/>
    <property type="evidence" value="ECO:0007669"/>
    <property type="project" value="TreeGrafter"/>
</dbReference>
<dbReference type="PANTHER" id="PTHR23114">
    <property type="entry name" value="M7GPPPN-MRNA HYDROLASE"/>
    <property type="match status" value="1"/>
</dbReference>
<keyword evidence="3 4" id="KW-0378">Hydrolase</keyword>
<dbReference type="Proteomes" id="UP000234914">
    <property type="component" value="Unassembled WGS sequence"/>
</dbReference>
<reference evidence="9 13" key="1">
    <citation type="submission" date="2016-06" db="EMBL/GenBank/DDBJ databases">
        <title>Draft genome of Moraxella osloensis CCUG 67237.</title>
        <authorList>
            <person name="Salva-Serra F."/>
            <person name="Engstrom-Jakobsson H."/>
            <person name="Thorell K."/>
            <person name="Gonzales-Siles L."/>
            <person name="Karlsson R."/>
            <person name="Boulund F."/>
            <person name="Engstrand L."/>
            <person name="Kristiansson E."/>
            <person name="Moore E."/>
        </authorList>
    </citation>
    <scope>NUCLEOTIDE SEQUENCE [LARGE SCALE GENOMIC DNA]</scope>
    <source>
        <strain evidence="9 13">CCUG 67237</strain>
    </source>
</reference>
<comment type="cofactor">
    <cofactor evidence="2">
        <name>Mg(2+)</name>
        <dbReference type="ChEBI" id="CHEBI:18420"/>
    </cofactor>
</comment>
<reference evidence="18" key="9">
    <citation type="submission" date="2019-12" db="EMBL/GenBank/DDBJ databases">
        <title>Whole genome sequence of Moraxella osloensis YV1.</title>
        <authorList>
            <person name="Batinovic S."/>
            <person name="Rice D.T.F."/>
            <person name="Petrovski S."/>
        </authorList>
    </citation>
    <scope>NUCLEOTIDE SEQUENCE [LARGE SCALE GENOMIC DNA]</scope>
    <source>
        <strain evidence="18">YV1</strain>
    </source>
</reference>
<dbReference type="FunFam" id="3.90.79.10:FF:000001">
    <property type="entry name" value="RNA pyrophosphohydrolase"/>
    <property type="match status" value="1"/>
</dbReference>
<dbReference type="HAMAP" id="MF_00298">
    <property type="entry name" value="Nudix_RppH"/>
    <property type="match status" value="1"/>
</dbReference>
<dbReference type="InterPro" id="IPR020476">
    <property type="entry name" value="Nudix_hydrolase"/>
</dbReference>
<reference evidence="12 17" key="7">
    <citation type="submission" date="2018-06" db="EMBL/GenBank/DDBJ databases">
        <authorList>
            <consortium name="Pathogen Informatics"/>
            <person name="Doyle S."/>
        </authorList>
    </citation>
    <scope>NUCLEOTIDE SEQUENCE [LARGE SCALE GENOMIC DNA]</scope>
    <source>
        <strain evidence="12 17">NCTC10465</strain>
    </source>
</reference>
<evidence type="ECO:0000259" key="5">
    <source>
        <dbReference type="PROSITE" id="PS51462"/>
    </source>
</evidence>
<evidence type="ECO:0000313" key="7">
    <source>
        <dbReference type="EMBL" id="ATW71287.1"/>
    </source>
</evidence>
<reference evidence="14" key="3">
    <citation type="submission" date="2017-11" db="EMBL/GenBank/DDBJ databases">
        <title>Complete genome sequence of Moraxella osloensis NP7 isolated from human skin.</title>
        <authorList>
            <person name="Lee K."/>
            <person name="Lim J.Y."/>
            <person name="Hwang I."/>
        </authorList>
    </citation>
    <scope>NUCLEOTIDE SEQUENCE [LARGE SCALE GENOMIC DNA]</scope>
    <source>
        <strain evidence="14">NP7</strain>
    </source>
</reference>
<dbReference type="PRINTS" id="PR00502">
    <property type="entry name" value="NUDIXFAMILY"/>
</dbReference>
<dbReference type="SUPFAM" id="SSF55811">
    <property type="entry name" value="Nudix"/>
    <property type="match status" value="1"/>
</dbReference>
<dbReference type="NCBIfam" id="NF001938">
    <property type="entry name" value="PRK00714.1-5"/>
    <property type="match status" value="1"/>
</dbReference>
<evidence type="ECO:0000313" key="16">
    <source>
        <dbReference type="Proteomes" id="UP000234914"/>
    </source>
</evidence>
<dbReference type="InterPro" id="IPR020084">
    <property type="entry name" value="NUDIX_hydrolase_CS"/>
</dbReference>
<dbReference type="AlphaFoldDB" id="A0A120KQZ7"/>
<dbReference type="Pfam" id="PF00293">
    <property type="entry name" value="NUDIX"/>
    <property type="match status" value="1"/>
</dbReference>
<evidence type="ECO:0000256" key="4">
    <source>
        <dbReference type="HAMAP-Rule" id="MF_00298"/>
    </source>
</evidence>
<protein>
    <recommendedName>
        <fullName evidence="4">RNA pyrophosphohydrolase</fullName>
        <ecNumber evidence="4">3.6.1.-</ecNumber>
    </recommendedName>
    <alternativeName>
        <fullName evidence="4">(Di)nucleoside polyphosphate hydrolase</fullName>
    </alternativeName>
</protein>
<dbReference type="EMBL" id="CP024443">
    <property type="protein sequence ID" value="ATW71287.1"/>
    <property type="molecule type" value="Genomic_DNA"/>
</dbReference>
<evidence type="ECO:0000313" key="18">
    <source>
        <dbReference type="Proteomes" id="UP000464046"/>
    </source>
</evidence>
<dbReference type="EC" id="3.6.1.-" evidence="4"/>
<comment type="function">
    <text evidence="4">Accelerates the degradation of transcripts by removing pyrophosphate from the 5'-end of triphosphorylated RNA, leading to a more labile monophosphorylated state that can stimulate subsequent ribonuclease cleavage.</text>
</comment>
<gene>
    <name evidence="4 12" type="primary">rppH</name>
    <name evidence="4" type="synonym">nudH</name>
    <name evidence="9" type="ORF">A9299_09305</name>
    <name evidence="10" type="ORF">CYJ96_03815</name>
    <name evidence="8" type="ORF">E6P75_06815</name>
    <name evidence="11" type="ORF">GSF12_01035</name>
    <name evidence="12" type="ORF">NCTC10465_00226</name>
    <name evidence="7" type="ORF">NP7_13270</name>
    <name evidence="6" type="ORF">YHS_01090</name>
</gene>
<comment type="cofactor">
    <cofactor evidence="4">
        <name>a divalent metal cation</name>
        <dbReference type="ChEBI" id="CHEBI:60240"/>
    </cofactor>
</comment>
<dbReference type="GO" id="GO:0034353">
    <property type="term" value="F:mRNA 5'-diphosphatase activity"/>
    <property type="evidence" value="ECO:0007669"/>
    <property type="project" value="TreeGrafter"/>
</dbReference>
<dbReference type="NCBIfam" id="NF001937">
    <property type="entry name" value="PRK00714.1-4"/>
    <property type="match status" value="1"/>
</dbReference>
<evidence type="ECO:0000313" key="12">
    <source>
        <dbReference type="EMBL" id="STY96470.1"/>
    </source>
</evidence>
<dbReference type="GeneID" id="35778097"/>
<dbReference type="EMBL" id="SSCJ01000005">
    <property type="protein sequence ID" value="MDI4509917.1"/>
    <property type="molecule type" value="Genomic_DNA"/>
</dbReference>
<evidence type="ECO:0000313" key="9">
    <source>
        <dbReference type="EMBL" id="OBX65248.1"/>
    </source>
</evidence>
<dbReference type="PROSITE" id="PS00893">
    <property type="entry name" value="NUDIX_BOX"/>
    <property type="match status" value="1"/>
</dbReference>
<evidence type="ECO:0000313" key="17">
    <source>
        <dbReference type="Proteomes" id="UP000255230"/>
    </source>
</evidence>
<reference evidence="10 16" key="4">
    <citation type="submission" date="2017-12" db="EMBL/GenBank/DDBJ databases">
        <title>Phylogenetic diversity of female urinary microbiome.</title>
        <authorList>
            <person name="Thomas-White K."/>
            <person name="Wolfe A.J."/>
        </authorList>
    </citation>
    <scope>NUCLEOTIDE SEQUENCE [LARGE SCALE GENOMIC DNA]</scope>
    <source>
        <strain evidence="10 16">UMB0416</strain>
    </source>
</reference>
<dbReference type="GO" id="GO:0006402">
    <property type="term" value="P:mRNA catabolic process"/>
    <property type="evidence" value="ECO:0007669"/>
    <property type="project" value="TreeGrafter"/>
</dbReference>
<accession>A0A120KQZ7</accession>
<evidence type="ECO:0000256" key="3">
    <source>
        <dbReference type="ARBA" id="ARBA00022801"/>
    </source>
</evidence>
<dbReference type="STRING" id="34062.AXE82_06135"/>
<feature type="domain" description="Nudix hydrolase" evidence="5">
    <location>
        <begin position="6"/>
        <end position="149"/>
    </location>
</feature>
<dbReference type="KEGG" id="mos:AXE82_06135"/>